<sequence>MLSYTVSIILSSDMNAFALKEIAKLCPTLCNPIDCSPPGSFVHGISQVRVAQEFGERSRRGLSPFPPLPLSSLGGPLAHPVRQTVTVQHPQKSQQRSLLAVRYSPKDLLKKWGQLMSKETTVHVTQV</sequence>
<reference evidence="1" key="1">
    <citation type="submission" date="2022-03" db="EMBL/GenBank/DDBJ databases">
        <title>Genomic analyses of argali, domestic sheep and their hybrids provide insights into chromosomal evolution, heterosis and genetic basis of agronomic traits.</title>
        <authorList>
            <person name="Li M."/>
        </authorList>
    </citation>
    <scope>NUCLEOTIDE SEQUENCE</scope>
    <source>
        <strain evidence="1">CAU-MHL-2022a</strain>
        <tissue evidence="1">Skin</tissue>
    </source>
</reference>
<evidence type="ECO:0000313" key="2">
    <source>
        <dbReference type="Proteomes" id="UP001214576"/>
    </source>
</evidence>
<proteinExistence type="predicted"/>
<gene>
    <name evidence="1" type="ORF">MG293_001665</name>
</gene>
<accession>A0AAD4URY1</accession>
<organism evidence="1 2">
    <name type="scientific">Ovis ammon polii</name>
    <dbReference type="NCBI Taxonomy" id="230172"/>
    <lineage>
        <taxon>Eukaryota</taxon>
        <taxon>Metazoa</taxon>
        <taxon>Chordata</taxon>
        <taxon>Craniata</taxon>
        <taxon>Vertebrata</taxon>
        <taxon>Euteleostomi</taxon>
        <taxon>Mammalia</taxon>
        <taxon>Eutheria</taxon>
        <taxon>Laurasiatheria</taxon>
        <taxon>Artiodactyla</taxon>
        <taxon>Ruminantia</taxon>
        <taxon>Pecora</taxon>
        <taxon>Bovidae</taxon>
        <taxon>Caprinae</taxon>
        <taxon>Ovis</taxon>
    </lineage>
</organism>
<comment type="caution">
    <text evidence="1">The sequence shown here is derived from an EMBL/GenBank/DDBJ whole genome shotgun (WGS) entry which is preliminary data.</text>
</comment>
<dbReference type="EMBL" id="JAKZEL010000001">
    <property type="protein sequence ID" value="KAI4549335.1"/>
    <property type="molecule type" value="Genomic_DNA"/>
</dbReference>
<evidence type="ECO:0000313" key="1">
    <source>
        <dbReference type="EMBL" id="KAI4549335.1"/>
    </source>
</evidence>
<name>A0AAD4URY1_OVIAM</name>
<dbReference type="AlphaFoldDB" id="A0AAD4URY1"/>
<protein>
    <submittedName>
        <fullName evidence="1">Uncharacterized protein</fullName>
    </submittedName>
</protein>
<dbReference type="Proteomes" id="UP001214576">
    <property type="component" value="Unassembled WGS sequence"/>
</dbReference>
<keyword evidence="2" id="KW-1185">Reference proteome</keyword>